<evidence type="ECO:0000313" key="2">
    <source>
        <dbReference type="Proteomes" id="UP000316798"/>
    </source>
</evidence>
<name>A0A515D6U6_9BURK</name>
<dbReference type="Proteomes" id="UP000316798">
    <property type="component" value="Chromosome"/>
</dbReference>
<keyword evidence="2" id="KW-1185">Reference proteome</keyword>
<accession>A0A515D6U6</accession>
<dbReference type="InterPro" id="IPR023353">
    <property type="entry name" value="LemA-like_dom_sf"/>
</dbReference>
<sequence length="186" mass="19912">MMSSFVLWPGLGVLLFWSVGAYNRMVRLRSAARQAFAALDARLLEQLQLLQSCLPASMNASLLTQPGELLDDVALLWIGLRSAAAQLAASLAAARARPLDARAMAALAAARGVLDATWQRMQLTALDPAGAPLPETVQPQWEQGALHVRAAAEAFNQAVAHYNAAIAQFPALLLAWVFGFKAARPL</sequence>
<dbReference type="RefSeq" id="WP_142817261.1">
    <property type="nucleotide sequence ID" value="NZ_CP035503.1"/>
</dbReference>
<reference evidence="1 2" key="1">
    <citation type="submission" date="2019-01" db="EMBL/GenBank/DDBJ databases">
        <title>Genomic insights into a novel species Rhodoferax sp.</title>
        <authorList>
            <person name="Jin L."/>
        </authorList>
    </citation>
    <scope>NUCLEOTIDE SEQUENCE [LARGE SCALE GENOMIC DNA]</scope>
    <source>
        <strain evidence="1 2">CHu59-6-5</strain>
    </source>
</reference>
<organism evidence="1 2">
    <name type="scientific">Rhodoferax sediminis</name>
    <dbReference type="NCBI Taxonomy" id="2509614"/>
    <lineage>
        <taxon>Bacteria</taxon>
        <taxon>Pseudomonadati</taxon>
        <taxon>Pseudomonadota</taxon>
        <taxon>Betaproteobacteria</taxon>
        <taxon>Burkholderiales</taxon>
        <taxon>Comamonadaceae</taxon>
        <taxon>Rhodoferax</taxon>
    </lineage>
</organism>
<dbReference type="AlphaFoldDB" id="A0A515D6U6"/>
<dbReference type="Gene3D" id="1.20.1440.20">
    <property type="entry name" value="LemA-like domain"/>
    <property type="match status" value="1"/>
</dbReference>
<gene>
    <name evidence="1" type="ORF">EUB48_01505</name>
</gene>
<dbReference type="EMBL" id="CP035503">
    <property type="protein sequence ID" value="QDL36117.1"/>
    <property type="molecule type" value="Genomic_DNA"/>
</dbReference>
<proteinExistence type="predicted"/>
<dbReference type="OrthoDB" id="9804152at2"/>
<dbReference type="SUPFAM" id="SSF140478">
    <property type="entry name" value="LemA-like"/>
    <property type="match status" value="1"/>
</dbReference>
<protein>
    <submittedName>
        <fullName evidence="1">LemA family protein</fullName>
    </submittedName>
</protein>
<evidence type="ECO:0000313" key="1">
    <source>
        <dbReference type="EMBL" id="QDL36117.1"/>
    </source>
</evidence>
<dbReference type="KEGG" id="rhf:EUB48_01505"/>